<dbReference type="OrthoDB" id="9802676at2"/>
<dbReference type="PANTHER" id="PTHR11079">
    <property type="entry name" value="CYTOSINE DEAMINASE FAMILY MEMBER"/>
    <property type="match status" value="1"/>
</dbReference>
<evidence type="ECO:0000313" key="3">
    <source>
        <dbReference type="Proteomes" id="UP000317238"/>
    </source>
</evidence>
<dbReference type="RefSeq" id="WP_146438366.1">
    <property type="nucleotide sequence ID" value="NZ_SJPL01000001.1"/>
</dbReference>
<dbReference type="EC" id="3.5.4.3" evidence="2"/>
<dbReference type="GO" id="GO:0008892">
    <property type="term" value="F:guanine deaminase activity"/>
    <property type="evidence" value="ECO:0007669"/>
    <property type="project" value="UniProtKB-EC"/>
</dbReference>
<feature type="domain" description="CMP/dCMP-type deaminase" evidence="1">
    <location>
        <begin position="19"/>
        <end position="133"/>
    </location>
</feature>
<evidence type="ECO:0000259" key="1">
    <source>
        <dbReference type="PROSITE" id="PS51747"/>
    </source>
</evidence>
<keyword evidence="3" id="KW-1185">Reference proteome</keyword>
<dbReference type="GO" id="GO:0006152">
    <property type="term" value="P:purine nucleoside catabolic process"/>
    <property type="evidence" value="ECO:0007669"/>
    <property type="project" value="TreeGrafter"/>
</dbReference>
<gene>
    <name evidence="2" type="primary">guaD_1</name>
    <name evidence="2" type="ORF">Pan14r_07760</name>
</gene>
<comment type="caution">
    <text evidence="2">The sequence shown here is derived from an EMBL/GenBank/DDBJ whole genome shotgun (WGS) entry which is preliminary data.</text>
</comment>
<dbReference type="Pfam" id="PF00383">
    <property type="entry name" value="dCMP_cyt_deam_1"/>
    <property type="match status" value="1"/>
</dbReference>
<protein>
    <submittedName>
        <fullName evidence="2">Guanine deaminase</fullName>
        <ecNumber evidence="2">3.5.4.3</ecNumber>
    </submittedName>
</protein>
<dbReference type="Gene3D" id="3.40.140.10">
    <property type="entry name" value="Cytidine Deaminase, domain 2"/>
    <property type="match status" value="1"/>
</dbReference>
<dbReference type="PROSITE" id="PS51747">
    <property type="entry name" value="CYT_DCMP_DEAMINASES_2"/>
    <property type="match status" value="1"/>
</dbReference>
<dbReference type="GO" id="GO:0047974">
    <property type="term" value="F:guanosine deaminase activity"/>
    <property type="evidence" value="ECO:0007669"/>
    <property type="project" value="TreeGrafter"/>
</dbReference>
<dbReference type="InterPro" id="IPR002125">
    <property type="entry name" value="CMP_dCMP_dom"/>
</dbReference>
<evidence type="ECO:0000313" key="2">
    <source>
        <dbReference type="EMBL" id="TWT68530.1"/>
    </source>
</evidence>
<keyword evidence="2" id="KW-0378">Hydrolase</keyword>
<dbReference type="CDD" id="cd01285">
    <property type="entry name" value="nucleoside_deaminase"/>
    <property type="match status" value="1"/>
</dbReference>
<dbReference type="AlphaFoldDB" id="A0A5C5XZW8"/>
<sequence>MLTDNAEDQQTHDWFGDLQRLDDWMDQVIDTLQQGIAAGQSPFAAGIFHPDGRCVVTAHNTVRRRNQISRHGEVNALDEACRLTGRLDLSGLILVSTGEPCPMCAATAAMAKVDGIVYGASCSDILDAGYKMLELPCEEFFRHANRSPKIRGLVRRERCRELLMQNRKDAS</sequence>
<accession>A0A5C5XZW8</accession>
<dbReference type="SUPFAM" id="SSF53927">
    <property type="entry name" value="Cytidine deaminase-like"/>
    <property type="match status" value="1"/>
</dbReference>
<dbReference type="InterPro" id="IPR016193">
    <property type="entry name" value="Cytidine_deaminase-like"/>
</dbReference>
<reference evidence="2 3" key="1">
    <citation type="submission" date="2019-02" db="EMBL/GenBank/DDBJ databases">
        <title>Deep-cultivation of Planctomycetes and their phenomic and genomic characterization uncovers novel biology.</title>
        <authorList>
            <person name="Wiegand S."/>
            <person name="Jogler M."/>
            <person name="Boedeker C."/>
            <person name="Pinto D."/>
            <person name="Vollmers J."/>
            <person name="Rivas-Marin E."/>
            <person name="Kohn T."/>
            <person name="Peeters S.H."/>
            <person name="Heuer A."/>
            <person name="Rast P."/>
            <person name="Oberbeckmann S."/>
            <person name="Bunk B."/>
            <person name="Jeske O."/>
            <person name="Meyerdierks A."/>
            <person name="Storesund J.E."/>
            <person name="Kallscheuer N."/>
            <person name="Luecker S."/>
            <person name="Lage O.M."/>
            <person name="Pohl T."/>
            <person name="Merkel B.J."/>
            <person name="Hornburger P."/>
            <person name="Mueller R.-W."/>
            <person name="Bruemmer F."/>
            <person name="Labrenz M."/>
            <person name="Spormann A.M."/>
            <person name="Op Den Camp H."/>
            <person name="Overmann J."/>
            <person name="Amann R."/>
            <person name="Jetten M.S.M."/>
            <person name="Mascher T."/>
            <person name="Medema M.H."/>
            <person name="Devos D.P."/>
            <person name="Kaster A.-K."/>
            <person name="Ovreas L."/>
            <person name="Rohde M."/>
            <person name="Galperin M.Y."/>
            <person name="Jogler C."/>
        </authorList>
    </citation>
    <scope>NUCLEOTIDE SEQUENCE [LARGE SCALE GENOMIC DNA]</scope>
    <source>
        <strain evidence="2 3">Pan14r</strain>
    </source>
</reference>
<dbReference type="PANTHER" id="PTHR11079:SF161">
    <property type="entry name" value="CMP_DCMP-TYPE DEAMINASE DOMAIN-CONTAINING PROTEIN"/>
    <property type="match status" value="1"/>
</dbReference>
<name>A0A5C5XZW8_9PLAN</name>
<proteinExistence type="predicted"/>
<dbReference type="Proteomes" id="UP000317238">
    <property type="component" value="Unassembled WGS sequence"/>
</dbReference>
<dbReference type="EMBL" id="SJPL01000001">
    <property type="protein sequence ID" value="TWT68530.1"/>
    <property type="molecule type" value="Genomic_DNA"/>
</dbReference>
<organism evidence="2 3">
    <name type="scientific">Crateriforma conspicua</name>
    <dbReference type="NCBI Taxonomy" id="2527996"/>
    <lineage>
        <taxon>Bacteria</taxon>
        <taxon>Pseudomonadati</taxon>
        <taxon>Planctomycetota</taxon>
        <taxon>Planctomycetia</taxon>
        <taxon>Planctomycetales</taxon>
        <taxon>Planctomycetaceae</taxon>
        <taxon>Crateriforma</taxon>
    </lineage>
</organism>